<feature type="compositionally biased region" description="Polar residues" evidence="6">
    <location>
        <begin position="409"/>
        <end position="421"/>
    </location>
</feature>
<dbReference type="FunFam" id="3.30.70.60:FF:000002">
    <property type="entry name" value="30S ribosomal protein S6"/>
    <property type="match status" value="1"/>
</dbReference>
<dbReference type="PANTHER" id="PTHR45270">
    <property type="entry name" value="OS03G0832900 PROTEIN"/>
    <property type="match status" value="1"/>
</dbReference>
<dbReference type="Pfam" id="PF01250">
    <property type="entry name" value="Ribosomal_S6"/>
    <property type="match status" value="1"/>
</dbReference>
<dbReference type="SMART" id="SM00271">
    <property type="entry name" value="DnaJ"/>
    <property type="match status" value="1"/>
</dbReference>
<feature type="region of interest" description="Disordered" evidence="6">
    <location>
        <begin position="394"/>
        <end position="425"/>
    </location>
</feature>
<keyword evidence="7" id="KW-0472">Membrane</keyword>
<dbReference type="CDD" id="cd06257">
    <property type="entry name" value="DnaJ"/>
    <property type="match status" value="1"/>
</dbReference>
<dbReference type="InterPro" id="IPR020814">
    <property type="entry name" value="Ribosomal_S6_plastid/chlpt"/>
</dbReference>
<proteinExistence type="inferred from homology"/>
<comment type="similarity">
    <text evidence="1">Belongs to the bacterial ribosomal protein bS6 family.</text>
</comment>
<dbReference type="PROSITE" id="PS50076">
    <property type="entry name" value="DNAJ_2"/>
    <property type="match status" value="1"/>
</dbReference>
<dbReference type="SUPFAM" id="SSF46565">
    <property type="entry name" value="Chaperone J-domain"/>
    <property type="match status" value="1"/>
</dbReference>
<keyword evidence="5" id="KW-0687">Ribonucleoprotein</keyword>
<evidence type="ECO:0000313" key="10">
    <source>
        <dbReference type="Proteomes" id="UP000516437"/>
    </source>
</evidence>
<dbReference type="InterPro" id="IPR032843">
    <property type="entry name" value="Jiv"/>
</dbReference>
<feature type="compositionally biased region" description="Low complexity" evidence="6">
    <location>
        <begin position="711"/>
        <end position="725"/>
    </location>
</feature>
<feature type="domain" description="J" evidence="8">
    <location>
        <begin position="439"/>
        <end position="506"/>
    </location>
</feature>
<feature type="compositionally biased region" description="Polar residues" evidence="6">
    <location>
        <begin position="645"/>
        <end position="662"/>
    </location>
</feature>
<evidence type="ECO:0000256" key="4">
    <source>
        <dbReference type="ARBA" id="ARBA00022980"/>
    </source>
</evidence>
<dbReference type="CDD" id="cd00473">
    <property type="entry name" value="bS6"/>
    <property type="match status" value="1"/>
</dbReference>
<dbReference type="InterPro" id="IPR018253">
    <property type="entry name" value="DnaJ_domain_CS"/>
</dbReference>
<evidence type="ECO:0000256" key="5">
    <source>
        <dbReference type="ARBA" id="ARBA00023274"/>
    </source>
</evidence>
<dbReference type="InterPro" id="IPR035980">
    <property type="entry name" value="Ribosomal_bS6_sf"/>
</dbReference>
<feature type="region of interest" description="Disordered" evidence="6">
    <location>
        <begin position="645"/>
        <end position="678"/>
    </location>
</feature>
<evidence type="ECO:0000256" key="6">
    <source>
        <dbReference type="SAM" id="MobiDB-lite"/>
    </source>
</evidence>
<feature type="transmembrane region" description="Helical" evidence="7">
    <location>
        <begin position="347"/>
        <end position="364"/>
    </location>
</feature>
<dbReference type="EMBL" id="RXIC02000019">
    <property type="protein sequence ID" value="KAB1225618.1"/>
    <property type="molecule type" value="Genomic_DNA"/>
</dbReference>
<dbReference type="AlphaFoldDB" id="A0A6A1WPD6"/>
<dbReference type="NCBIfam" id="TIGR00166">
    <property type="entry name" value="S6"/>
    <property type="match status" value="1"/>
</dbReference>
<feature type="transmembrane region" description="Helical" evidence="7">
    <location>
        <begin position="266"/>
        <end position="291"/>
    </location>
</feature>
<dbReference type="PANTHER" id="PTHR45270:SF4">
    <property type="entry name" value="CHAPERONE DNAJ-DOMAIN SUPERFAMILY PROTEIN"/>
    <property type="match status" value="1"/>
</dbReference>
<evidence type="ECO:0000259" key="8">
    <source>
        <dbReference type="PROSITE" id="PS50076"/>
    </source>
</evidence>
<dbReference type="Gene3D" id="1.10.287.110">
    <property type="entry name" value="DnaJ domain"/>
    <property type="match status" value="1"/>
</dbReference>
<organism evidence="9 10">
    <name type="scientific">Morella rubra</name>
    <name type="common">Chinese bayberry</name>
    <dbReference type="NCBI Taxonomy" id="262757"/>
    <lineage>
        <taxon>Eukaryota</taxon>
        <taxon>Viridiplantae</taxon>
        <taxon>Streptophyta</taxon>
        <taxon>Embryophyta</taxon>
        <taxon>Tracheophyta</taxon>
        <taxon>Spermatophyta</taxon>
        <taxon>Magnoliopsida</taxon>
        <taxon>eudicotyledons</taxon>
        <taxon>Gunneridae</taxon>
        <taxon>Pentapetalae</taxon>
        <taxon>rosids</taxon>
        <taxon>fabids</taxon>
        <taxon>Fagales</taxon>
        <taxon>Myricaceae</taxon>
        <taxon>Morella</taxon>
    </lineage>
</organism>
<dbReference type="InterPro" id="IPR020815">
    <property type="entry name" value="Ribosomal_bS6_CS"/>
</dbReference>
<protein>
    <submittedName>
        <fullName evidence="9">30S ribosomal protein S6</fullName>
    </submittedName>
</protein>
<dbReference type="Pfam" id="PF00226">
    <property type="entry name" value="DnaJ"/>
    <property type="match status" value="1"/>
</dbReference>
<name>A0A6A1WPD6_9ROSI</name>
<comment type="caution">
    <text evidence="9">The sequence shown here is derived from an EMBL/GenBank/DDBJ whole genome shotgun (WGS) entry which is preliminary data.</text>
</comment>
<feature type="compositionally biased region" description="Polar residues" evidence="6">
    <location>
        <begin position="1"/>
        <end position="10"/>
    </location>
</feature>
<dbReference type="InterPro" id="IPR001623">
    <property type="entry name" value="DnaJ_domain"/>
</dbReference>
<feature type="compositionally biased region" description="Basic residues" evidence="6">
    <location>
        <begin position="726"/>
        <end position="736"/>
    </location>
</feature>
<accession>A0A6A1WPD6</accession>
<dbReference type="Proteomes" id="UP000516437">
    <property type="component" value="Chromosome 1"/>
</dbReference>
<dbReference type="HAMAP" id="MF_00360">
    <property type="entry name" value="Ribosomal_bS6"/>
    <property type="match status" value="1"/>
</dbReference>
<feature type="transmembrane region" description="Helical" evidence="7">
    <location>
        <begin position="297"/>
        <end position="317"/>
    </location>
</feature>
<evidence type="ECO:0000256" key="2">
    <source>
        <dbReference type="ARBA" id="ARBA00022730"/>
    </source>
</evidence>
<dbReference type="InterPro" id="IPR000529">
    <property type="entry name" value="Ribosomal_bS6"/>
</dbReference>
<feature type="compositionally biased region" description="Polar residues" evidence="6">
    <location>
        <begin position="700"/>
        <end position="710"/>
    </location>
</feature>
<dbReference type="PRINTS" id="PR00625">
    <property type="entry name" value="JDOMAIN"/>
</dbReference>
<keyword evidence="4 9" id="KW-0689">Ribosomal protein</keyword>
<feature type="region of interest" description="Disordered" evidence="6">
    <location>
        <begin position="1"/>
        <end position="61"/>
    </location>
</feature>
<evidence type="ECO:0000256" key="3">
    <source>
        <dbReference type="ARBA" id="ARBA00022884"/>
    </source>
</evidence>
<feature type="compositionally biased region" description="Polar residues" evidence="6">
    <location>
        <begin position="52"/>
        <end position="61"/>
    </location>
</feature>
<reference evidence="9 10" key="1">
    <citation type="journal article" date="2019" name="Plant Biotechnol. J.">
        <title>The red bayberry genome and genetic basis of sex determination.</title>
        <authorList>
            <person name="Jia H.M."/>
            <person name="Jia H.J."/>
            <person name="Cai Q.L."/>
            <person name="Wang Y."/>
            <person name="Zhao H.B."/>
            <person name="Yang W.F."/>
            <person name="Wang G.Y."/>
            <person name="Li Y.H."/>
            <person name="Zhan D.L."/>
            <person name="Shen Y.T."/>
            <person name="Niu Q.F."/>
            <person name="Chang L."/>
            <person name="Qiu J."/>
            <person name="Zhao L."/>
            <person name="Xie H.B."/>
            <person name="Fu W.Y."/>
            <person name="Jin J."/>
            <person name="Li X.W."/>
            <person name="Jiao Y."/>
            <person name="Zhou C.C."/>
            <person name="Tu T."/>
            <person name="Chai C.Y."/>
            <person name="Gao J.L."/>
            <person name="Fan L.J."/>
            <person name="van de Weg E."/>
            <person name="Wang J.Y."/>
            <person name="Gao Z.S."/>
        </authorList>
    </citation>
    <scope>NUCLEOTIDE SEQUENCE [LARGE SCALE GENOMIC DNA]</scope>
    <source>
        <tissue evidence="9">Leaves</tissue>
    </source>
</reference>
<dbReference type="GO" id="GO:0005840">
    <property type="term" value="C:ribosome"/>
    <property type="evidence" value="ECO:0007669"/>
    <property type="project" value="UniProtKB-KW"/>
</dbReference>
<dbReference type="InterPro" id="IPR014717">
    <property type="entry name" value="Transl_elong_EF1B/ribsomal_bS6"/>
</dbReference>
<dbReference type="InterPro" id="IPR036869">
    <property type="entry name" value="J_dom_sf"/>
</dbReference>
<keyword evidence="2" id="KW-0699">rRNA-binding</keyword>
<keyword evidence="10" id="KW-1185">Reference proteome</keyword>
<evidence type="ECO:0000256" key="1">
    <source>
        <dbReference type="ARBA" id="ARBA00009512"/>
    </source>
</evidence>
<keyword evidence="7" id="KW-1133">Transmembrane helix</keyword>
<dbReference type="GO" id="GO:0006412">
    <property type="term" value="P:translation"/>
    <property type="evidence" value="ECO:0007669"/>
    <property type="project" value="InterPro"/>
</dbReference>
<sequence length="1141" mass="127621">MARKGNQQKNGVDHHALNHKRRGSGSGCNTTNTRERGKACEVKVFPGEELPNRNQSSNFEESVSITTNAGNKMKGTQKSESCLREEKEGMDAVQGPEQPMSSGNDLEDCIGNIRASTEQENGILHANQGQDHSKNSPAFLLNGWNIKNMIENGRDNSVVRSLRESALSVIKAASEWLDRQRPLFLILKTKILNACDSARMNIEQAYPVVLKWLMHFGSIMLLLSMVWLDCCLRGIDSFLRMGTTSFLAVVWFTIFSVIAMVGMLKFLVVLALAALIGVFVGFTLAILVVAISGTVLLWIYGSFWTTGLVILLGGLAFILSHERIGLLIATVYSMYCAWTYVGWLGLLIGLNLSFISTDVLIYFLKNNMNQHRRPNRSPEQAARMQGQPGLFDSDTVHASTSETGPGLSSDRNTGVPSTSGADSEITSEEEVVRLLNCTDHYSVLGLPRYEDIDISLLKREYRKKAILVHPDKNMGNEKAAEAFKKLQNAYEVLLDNLKRKTYDDELRREELLNLFSRFQSTSQKKGGHDIFTSGFAHSEAGCEDPPGDSRRIACKKCGNFHFWLHTKKSKSQARWCQDCKDFHQAKDGDGWVEQSSQPFFLGLLQKVDAPVAYVCADSTVYDATEWYICQGMRCPANTHKPSFHVNTSVTSKHNSGKGTSSGQRGGRMPASNMEESMTEEEFFEWLQNAVKAGVFENFSGSTSAESPSERNGNGTKSSGNNSSSANKRKKKGKKQCSRTSGGAVDLIKSDKPGKWPRRMPIISPKKGVLLHIANVRCDCLGGSRAQLQEALSKVQVQEHSAGVLRCQMLLPRMRLSGVIWGLLITQFTIIFCAPRASMEAVLNTASVSYLTPKAPKLPSTNCSVSRDQQPYVKFTNGYSSFSLSAPFTSQTLSTGLRDSVIVGAKKSQKNKKADAHSYVPKPDEATGPFPEAVLLKEKKVLDGKLLPEFADEEEEKLYETLMLQLESETVVEQMRHYEVVYLIHEDHTEEVGSVNEKVQDFLREKKGKIWRLNDWGMRRLAYKIKKAKNAHYILMNFELEAQWINDFKSMLDKDERVIRHLVIKRDEAITEDCPPPPEFHTLHIRQLLTPSFNRNIKIMKSVPRTAYTQDHSTDAYMKNMCINRLQDLHAAHNGQTQGGRV</sequence>
<keyword evidence="7" id="KW-0812">Transmembrane</keyword>
<dbReference type="PROSITE" id="PS00636">
    <property type="entry name" value="DNAJ_1"/>
    <property type="match status" value="1"/>
</dbReference>
<dbReference type="Gene3D" id="3.30.70.60">
    <property type="match status" value="1"/>
</dbReference>
<dbReference type="GO" id="GO:0019843">
    <property type="term" value="F:rRNA binding"/>
    <property type="evidence" value="ECO:0007669"/>
    <property type="project" value="UniProtKB-KW"/>
</dbReference>
<evidence type="ECO:0000256" key="7">
    <source>
        <dbReference type="SAM" id="Phobius"/>
    </source>
</evidence>
<dbReference type="PROSITE" id="PS01048">
    <property type="entry name" value="RIBOSOMAL_S6"/>
    <property type="match status" value="1"/>
</dbReference>
<feature type="transmembrane region" description="Helical" evidence="7">
    <location>
        <begin position="239"/>
        <end position="259"/>
    </location>
</feature>
<dbReference type="SUPFAM" id="SSF54995">
    <property type="entry name" value="Ribosomal protein S6"/>
    <property type="match status" value="1"/>
</dbReference>
<gene>
    <name evidence="9" type="ORF">CJ030_MR1G028362</name>
</gene>
<dbReference type="Pfam" id="PF14901">
    <property type="entry name" value="Jiv90"/>
    <property type="match status" value="1"/>
</dbReference>
<evidence type="ECO:0000313" key="9">
    <source>
        <dbReference type="EMBL" id="KAB1225618.1"/>
    </source>
</evidence>
<feature type="transmembrane region" description="Helical" evidence="7">
    <location>
        <begin position="208"/>
        <end position="227"/>
    </location>
</feature>
<dbReference type="GO" id="GO:0003735">
    <property type="term" value="F:structural constituent of ribosome"/>
    <property type="evidence" value="ECO:0007669"/>
    <property type="project" value="InterPro"/>
</dbReference>
<dbReference type="GO" id="GO:1990904">
    <property type="term" value="C:ribonucleoprotein complex"/>
    <property type="evidence" value="ECO:0007669"/>
    <property type="project" value="UniProtKB-KW"/>
</dbReference>
<feature type="region of interest" description="Disordered" evidence="6">
    <location>
        <begin position="700"/>
        <end position="760"/>
    </location>
</feature>
<dbReference type="OrthoDB" id="1507364at2759"/>
<keyword evidence="3" id="KW-0694">RNA-binding</keyword>